<dbReference type="PROSITE" id="PS51682">
    <property type="entry name" value="SAM_OMT_I"/>
    <property type="match status" value="1"/>
</dbReference>
<dbReference type="GO" id="GO:0008168">
    <property type="term" value="F:methyltransferase activity"/>
    <property type="evidence" value="ECO:0007669"/>
    <property type="project" value="UniProtKB-KW"/>
</dbReference>
<reference evidence="5" key="1">
    <citation type="journal article" date="2019" name="Int. J. Syst. Evol. Microbiol.">
        <title>The Global Catalogue of Microorganisms (GCM) 10K type strain sequencing project: providing services to taxonomists for standard genome sequencing and annotation.</title>
        <authorList>
            <consortium name="The Broad Institute Genomics Platform"/>
            <consortium name="The Broad Institute Genome Sequencing Center for Infectious Disease"/>
            <person name="Wu L."/>
            <person name="Ma J."/>
        </authorList>
    </citation>
    <scope>NUCLEOTIDE SEQUENCE [LARGE SCALE GENOMIC DNA]</scope>
    <source>
        <strain evidence="5">GH52</strain>
    </source>
</reference>
<proteinExistence type="predicted"/>
<dbReference type="InterPro" id="IPR050362">
    <property type="entry name" value="Cation-dep_OMT"/>
</dbReference>
<dbReference type="EC" id="2.1.1.-" evidence="4"/>
<name>A0ABW4YP11_9BACL</name>
<keyword evidence="5" id="KW-1185">Reference proteome</keyword>
<dbReference type="EMBL" id="JBHUHO010000039">
    <property type="protein sequence ID" value="MFD2117312.1"/>
    <property type="molecule type" value="Genomic_DNA"/>
</dbReference>
<evidence type="ECO:0000256" key="2">
    <source>
        <dbReference type="ARBA" id="ARBA00022679"/>
    </source>
</evidence>
<dbReference type="InterPro" id="IPR029063">
    <property type="entry name" value="SAM-dependent_MTases_sf"/>
</dbReference>
<keyword evidence="1 4" id="KW-0489">Methyltransferase</keyword>
<organism evidence="4 5">
    <name type="scientific">Paenibacillus yanchengensis</name>
    <dbReference type="NCBI Taxonomy" id="2035833"/>
    <lineage>
        <taxon>Bacteria</taxon>
        <taxon>Bacillati</taxon>
        <taxon>Bacillota</taxon>
        <taxon>Bacilli</taxon>
        <taxon>Bacillales</taxon>
        <taxon>Paenibacillaceae</taxon>
        <taxon>Paenibacillus</taxon>
    </lineage>
</organism>
<evidence type="ECO:0000313" key="4">
    <source>
        <dbReference type="EMBL" id="MFD2117312.1"/>
    </source>
</evidence>
<evidence type="ECO:0000256" key="1">
    <source>
        <dbReference type="ARBA" id="ARBA00022603"/>
    </source>
</evidence>
<keyword evidence="3" id="KW-0949">S-adenosyl-L-methionine</keyword>
<dbReference type="GO" id="GO:0032259">
    <property type="term" value="P:methylation"/>
    <property type="evidence" value="ECO:0007669"/>
    <property type="project" value="UniProtKB-KW"/>
</dbReference>
<dbReference type="Gene3D" id="3.40.50.150">
    <property type="entry name" value="Vaccinia Virus protein VP39"/>
    <property type="match status" value="1"/>
</dbReference>
<dbReference type="RefSeq" id="WP_377774348.1">
    <property type="nucleotide sequence ID" value="NZ_JBHUHO010000039.1"/>
</dbReference>
<accession>A0ABW4YP11</accession>
<dbReference type="PANTHER" id="PTHR10509:SF14">
    <property type="entry name" value="CAFFEOYL-COA O-METHYLTRANSFERASE 3-RELATED"/>
    <property type="match status" value="1"/>
</dbReference>
<keyword evidence="2 4" id="KW-0808">Transferase</keyword>
<evidence type="ECO:0000313" key="5">
    <source>
        <dbReference type="Proteomes" id="UP001597362"/>
    </source>
</evidence>
<protein>
    <submittedName>
        <fullName evidence="4">O-methyltransferase</fullName>
        <ecNumber evidence="4">2.1.1.-</ecNumber>
    </submittedName>
</protein>
<sequence>MLNIKCSGVDELEQQEREELYIAQLYKEDEQLKMVRAGIVAAGLRDISVPIGYGRLLTMLVQLNNAQRVLEIGALGGYSGICLARGFTSTSGQLVSLELHQTNADLASRHMSLTGFDQQVTYMVGDARDSLQQLLLEDEQFDFFFIDADKEGYPFYLDVALKLARPGAIIVADNIFLRGRVLDESKQGPAVQAMRQFNERIASDPRLLSTSLPGYDGLTIAIVKK</sequence>
<dbReference type="Proteomes" id="UP001597362">
    <property type="component" value="Unassembled WGS sequence"/>
</dbReference>
<gene>
    <name evidence="4" type="ORF">ACFSJH_16405</name>
</gene>
<dbReference type="InterPro" id="IPR002935">
    <property type="entry name" value="SAM_O-MeTrfase"/>
</dbReference>
<evidence type="ECO:0000256" key="3">
    <source>
        <dbReference type="ARBA" id="ARBA00022691"/>
    </source>
</evidence>
<dbReference type="SUPFAM" id="SSF53335">
    <property type="entry name" value="S-adenosyl-L-methionine-dependent methyltransferases"/>
    <property type="match status" value="1"/>
</dbReference>
<comment type="caution">
    <text evidence="4">The sequence shown here is derived from an EMBL/GenBank/DDBJ whole genome shotgun (WGS) entry which is preliminary data.</text>
</comment>
<dbReference type="PANTHER" id="PTHR10509">
    <property type="entry name" value="O-METHYLTRANSFERASE-RELATED"/>
    <property type="match status" value="1"/>
</dbReference>
<dbReference type="Pfam" id="PF01596">
    <property type="entry name" value="Methyltransf_3"/>
    <property type="match status" value="1"/>
</dbReference>